<feature type="region of interest" description="Disordered" evidence="1">
    <location>
        <begin position="1"/>
        <end position="57"/>
    </location>
</feature>
<dbReference type="AlphaFoldDB" id="A0A9N7VLQ8"/>
<dbReference type="Proteomes" id="UP001153269">
    <property type="component" value="Unassembled WGS sequence"/>
</dbReference>
<reference evidence="2" key="1">
    <citation type="submission" date="2020-03" db="EMBL/GenBank/DDBJ databases">
        <authorList>
            <person name="Weist P."/>
        </authorList>
    </citation>
    <scope>NUCLEOTIDE SEQUENCE</scope>
</reference>
<evidence type="ECO:0000313" key="2">
    <source>
        <dbReference type="EMBL" id="CAB1454596.1"/>
    </source>
</evidence>
<keyword evidence="3" id="KW-1185">Reference proteome</keyword>
<gene>
    <name evidence="2" type="ORF">PLEPLA_LOCUS42362</name>
</gene>
<accession>A0A9N7VLQ8</accession>
<organism evidence="2 3">
    <name type="scientific">Pleuronectes platessa</name>
    <name type="common">European plaice</name>
    <dbReference type="NCBI Taxonomy" id="8262"/>
    <lineage>
        <taxon>Eukaryota</taxon>
        <taxon>Metazoa</taxon>
        <taxon>Chordata</taxon>
        <taxon>Craniata</taxon>
        <taxon>Vertebrata</taxon>
        <taxon>Euteleostomi</taxon>
        <taxon>Actinopterygii</taxon>
        <taxon>Neopterygii</taxon>
        <taxon>Teleostei</taxon>
        <taxon>Neoteleostei</taxon>
        <taxon>Acanthomorphata</taxon>
        <taxon>Carangaria</taxon>
        <taxon>Pleuronectiformes</taxon>
        <taxon>Pleuronectoidei</taxon>
        <taxon>Pleuronectidae</taxon>
        <taxon>Pleuronectes</taxon>
    </lineage>
</organism>
<proteinExistence type="predicted"/>
<comment type="caution">
    <text evidence="2">The sequence shown here is derived from an EMBL/GenBank/DDBJ whole genome shotgun (WGS) entry which is preliminary data.</text>
</comment>
<name>A0A9N7VLQ8_PLEPL</name>
<evidence type="ECO:0000313" key="3">
    <source>
        <dbReference type="Proteomes" id="UP001153269"/>
    </source>
</evidence>
<evidence type="ECO:0000256" key="1">
    <source>
        <dbReference type="SAM" id="MobiDB-lite"/>
    </source>
</evidence>
<sequence length="129" mass="14593">MTESQKDVVNAAPGSEAQKEPQVISAVELEVSEDTTAEGQGEEEEEPEDEGQPRSMHEEVWELVVAGVLRIHELSRLRCVYLDQRVQVMRLPTECGLTRVSRLMKPRVVTARATERQREMENLFISSAD</sequence>
<protein>
    <submittedName>
        <fullName evidence="2">Uncharacterized protein</fullName>
    </submittedName>
</protein>
<feature type="compositionally biased region" description="Acidic residues" evidence="1">
    <location>
        <begin position="30"/>
        <end position="50"/>
    </location>
</feature>
<dbReference type="EMBL" id="CADEAL010004218">
    <property type="protein sequence ID" value="CAB1454596.1"/>
    <property type="molecule type" value="Genomic_DNA"/>
</dbReference>